<dbReference type="Gene3D" id="3.50.30.10">
    <property type="entry name" value="Phosphohistidine domain"/>
    <property type="match status" value="1"/>
</dbReference>
<feature type="domain" description="Pyruvate phosphate dikinase AMP/ATP-binding" evidence="4">
    <location>
        <begin position="436"/>
        <end position="755"/>
    </location>
</feature>
<dbReference type="Pfam" id="PF00391">
    <property type="entry name" value="PEP-utilizers"/>
    <property type="match status" value="1"/>
</dbReference>
<organism evidence="5 6">
    <name type="scientific">Chilo suppressalis</name>
    <name type="common">Asiatic rice borer moth</name>
    <dbReference type="NCBI Taxonomy" id="168631"/>
    <lineage>
        <taxon>Eukaryota</taxon>
        <taxon>Metazoa</taxon>
        <taxon>Ecdysozoa</taxon>
        <taxon>Arthropoda</taxon>
        <taxon>Hexapoda</taxon>
        <taxon>Insecta</taxon>
        <taxon>Pterygota</taxon>
        <taxon>Neoptera</taxon>
        <taxon>Endopterygota</taxon>
        <taxon>Lepidoptera</taxon>
        <taxon>Glossata</taxon>
        <taxon>Ditrysia</taxon>
        <taxon>Pyraloidea</taxon>
        <taxon>Crambidae</taxon>
        <taxon>Crambinae</taxon>
        <taxon>Chilo</taxon>
    </lineage>
</organism>
<evidence type="ECO:0000313" key="6">
    <source>
        <dbReference type="Proteomes" id="UP001153292"/>
    </source>
</evidence>
<dbReference type="InterPro" id="IPR008279">
    <property type="entry name" value="PEP-util_enz_mobile_dom"/>
</dbReference>
<feature type="domain" description="PEP-utilising enzyme mobile" evidence="3">
    <location>
        <begin position="1232"/>
        <end position="1302"/>
    </location>
</feature>
<evidence type="ECO:0008006" key="7">
    <source>
        <dbReference type="Google" id="ProtNLM"/>
    </source>
</evidence>
<dbReference type="EMBL" id="OU963897">
    <property type="protein sequence ID" value="CAH0405524.1"/>
    <property type="molecule type" value="Genomic_DNA"/>
</dbReference>
<keyword evidence="2" id="KW-1133">Transmembrane helix</keyword>
<dbReference type="Pfam" id="PF01326">
    <property type="entry name" value="PPDK_N"/>
    <property type="match status" value="1"/>
</dbReference>
<name>A0ABN8BD63_CHISP</name>
<accession>A0ABN8BD63</accession>
<keyword evidence="2" id="KW-0472">Membrane</keyword>
<dbReference type="Gene3D" id="3.30.1490.20">
    <property type="entry name" value="ATP-grasp fold, A domain"/>
    <property type="match status" value="1"/>
</dbReference>
<dbReference type="InterPro" id="IPR002192">
    <property type="entry name" value="PPDK_AMP/ATP-bd"/>
</dbReference>
<dbReference type="InterPro" id="IPR013815">
    <property type="entry name" value="ATP_grasp_subdomain_1"/>
</dbReference>
<evidence type="ECO:0000259" key="4">
    <source>
        <dbReference type="Pfam" id="PF01326"/>
    </source>
</evidence>
<gene>
    <name evidence="5" type="ORF">CHILSU_LOCUS8889</name>
</gene>
<dbReference type="PANTHER" id="PTHR43615">
    <property type="entry name" value="PHOSPHOENOLPYRUVATE SYNTHASE-RELATED"/>
    <property type="match status" value="1"/>
</dbReference>
<evidence type="ECO:0000256" key="2">
    <source>
        <dbReference type="SAM" id="Phobius"/>
    </source>
</evidence>
<protein>
    <recommendedName>
        <fullName evidence="7">Phosphoenolpyruvate synthase</fullName>
    </recommendedName>
</protein>
<reference evidence="5" key="1">
    <citation type="submission" date="2021-12" db="EMBL/GenBank/DDBJ databases">
        <authorList>
            <person name="King R."/>
        </authorList>
    </citation>
    <scope>NUCLEOTIDE SEQUENCE</scope>
</reference>
<dbReference type="SUPFAM" id="SSF52009">
    <property type="entry name" value="Phosphohistidine domain"/>
    <property type="match status" value="1"/>
</dbReference>
<feature type="transmembrane region" description="Helical" evidence="2">
    <location>
        <begin position="6"/>
        <end position="24"/>
    </location>
</feature>
<dbReference type="InterPro" id="IPR036637">
    <property type="entry name" value="Phosphohistidine_dom_sf"/>
</dbReference>
<keyword evidence="2" id="KW-0812">Transmembrane</keyword>
<sequence length="1332" mass="148812">MDLFDVLLNAGVITAALVSYLIFFKQPPVKHGEYIQPGWNYQLKYLFARYYAVKRWKMEMRSRRGIKGSELPRDLQYEGWDGIRLRTASTEGAVVLLEIRKLCRHQPLAEVTVHVRLPDGTNYRLPRHPDTVVCAWTNIPDGWSAGGLKIQVLEAGNSLRILYNGLLTRDDGVTQHAQMNLIWASASDVMQYPDDWSDQLAAEALAIEPWRNGNWTDILEKWRDGGWQQWGGIQGRVQFSPKEGVEARSEYIRTRGLRERRWAPLPAGLRRSVVLTAAARDGTAVHIHAQSYKQVLTQCTYGTVRYPNTAVKSITGTSLHLPDFCEHPGSIPSVYTLNVNSPNRELRVVIRPISDGGQLQSGVPYQQETFYRVVSVEIDGEPGYGVLELGYLPTNIKVPSVHLSPPASLRWVEASECGTVGYCLQLDSKAAACPEFVGGKGASLALLAAVQNAEGYRVPPGFCITVKALEHHLEINQHLLHAIKEIETANENYNEANFKGKCAKAVELFLNTELSVELRDEILNNLNDLRKQAAREDLGPERCFAVRSSAVGEDSETLSAAGQNETILGCVSDNDVIKAVQKCWASMFAFTSAYYRRQNGQACICGGGIVVQALVSARAAGVMFTRHPNNGDPTKILITANYGLGESVVSGSAEPDTIIISRSLDDSLAISKIEVGSKLTRVTTAEGGVGTVEVPEGARRVACVSETEAMHLARIALAQELLWAAPRDIEWAIRKNEIYLLQARPITSLERWSSEELLHELDTPIMADDELTTFANCGEVFPKPMTPLTHDLVFEPVVKGMDKTVSKDMGNYEHAMFMTHNRCTIALYNLVYYRAPLKLDIRVRMSEMAIHGHKVADEEIIRIAVRRRPPKWNSKLTLISFLLKTILSSKWCMNDTIKRVKEIQVETETEDPLEIVDGIMQWKQMMGRLANNHSIVSSASTSSQIIAMAVLLEDNTEFTPEHCNEICAMLSSGDVLSAEVPLGLAKLTQEIEESGKAELFRKQDPKEAMNWLRKNLPHVHLDVCVFLEQHGYRAIMEFDMYTKPWILVPEELMKILQNLRGSNQEAPIARTDAEIISSLTTPRKARTGKILAWVLPLCRRTVRHRECTKAHLILAIHKLRLAAIELGKLMVRKWYLPDYELVFFFRCFELKEFIQTRNPALLRKAIQRQQCFPNWCKLKFSELNTGWVQPLETKVPQVLAGSVRLEATSVGGGEAIARACVVKDLSEIDQLQQGDILITYATDIGWSPYFPLLSGIVTELGGLISHGAVIAREYGLPCIVGATHATDMFRTGDIVRLVAATGVIEKVEVVEETKEQNGDFVVINDDKQQTDD</sequence>
<dbReference type="Gene3D" id="3.30.470.20">
    <property type="entry name" value="ATP-grasp fold, B domain"/>
    <property type="match status" value="1"/>
</dbReference>
<dbReference type="InterPro" id="IPR051549">
    <property type="entry name" value="PEP_Utilizing_Enz"/>
</dbReference>
<comment type="similarity">
    <text evidence="1">Belongs to the PEP-utilizing enzyme family.</text>
</comment>
<dbReference type="SUPFAM" id="SSF56059">
    <property type="entry name" value="Glutathione synthetase ATP-binding domain-like"/>
    <property type="match status" value="1"/>
</dbReference>
<dbReference type="PANTHER" id="PTHR43615:SF1">
    <property type="entry name" value="PPDK_N DOMAIN-CONTAINING PROTEIN"/>
    <property type="match status" value="1"/>
</dbReference>
<keyword evidence="6" id="KW-1185">Reference proteome</keyword>
<evidence type="ECO:0000313" key="5">
    <source>
        <dbReference type="EMBL" id="CAH0405524.1"/>
    </source>
</evidence>
<evidence type="ECO:0000259" key="3">
    <source>
        <dbReference type="Pfam" id="PF00391"/>
    </source>
</evidence>
<dbReference type="Proteomes" id="UP001153292">
    <property type="component" value="Chromosome 4"/>
</dbReference>
<proteinExistence type="inferred from homology"/>
<evidence type="ECO:0000256" key="1">
    <source>
        <dbReference type="ARBA" id="ARBA00007837"/>
    </source>
</evidence>